<dbReference type="PANTHER" id="PTHR12993">
    <property type="entry name" value="N-ACETYLGLUCOSAMINYL-PHOSPHATIDYLINOSITOL DE-N-ACETYLASE-RELATED"/>
    <property type="match status" value="1"/>
</dbReference>
<evidence type="ECO:0000313" key="2">
    <source>
        <dbReference type="Proteomes" id="UP000712157"/>
    </source>
</evidence>
<gene>
    <name evidence="1" type="ORF">KTH89_06410</name>
</gene>
<comment type="caution">
    <text evidence="1">The sequence shown here is derived from an EMBL/GenBank/DDBJ whole genome shotgun (WGS) entry which is preliminary data.</text>
</comment>
<dbReference type="AlphaFoldDB" id="A0A949JY05"/>
<protein>
    <submittedName>
        <fullName evidence="1">PIG-L family deacetylase</fullName>
    </submittedName>
</protein>
<sequence length="250" mass="27557">MEDTAIQSLLRAPEIDQCKKVLCIQPHPDDNEVGMGGIIAYLVRKGCQVDYLTVTDGRLGDMSGNYKPEELARLRREETEAAGHILGAEQFYYLDLKDGALNDIPGLAGQIAELVRQNQYDTLFCPDPWSYYEAHWDHVVTGRAAAQSAISCSLAAYPEGTSTPACELSGVGFYFTSAPNTVVDITELYELKFEAMAAHKTQMPLQIVSLYHTYFAMKGRQLTGSEAIGEGVKMLAPLHLHCFTEAQSIL</sequence>
<reference evidence="1" key="1">
    <citation type="submission" date="2021-06" db="EMBL/GenBank/DDBJ databases">
        <title>Description of novel taxa of the family Lachnospiraceae.</title>
        <authorList>
            <person name="Chaplin A.V."/>
            <person name="Sokolova S.R."/>
            <person name="Pikina A.P."/>
            <person name="Korzhanova M."/>
            <person name="Belova V."/>
            <person name="Korostin D."/>
            <person name="Efimov B.A."/>
        </authorList>
    </citation>
    <scope>NUCLEOTIDE SEQUENCE</scope>
    <source>
        <strain evidence="1">ASD5720</strain>
    </source>
</reference>
<organism evidence="1 2">
    <name type="scientific">Diplocloster agilis</name>
    <dbReference type="NCBI Taxonomy" id="2850323"/>
    <lineage>
        <taxon>Bacteria</taxon>
        <taxon>Bacillati</taxon>
        <taxon>Bacillota</taxon>
        <taxon>Clostridia</taxon>
        <taxon>Lachnospirales</taxon>
        <taxon>Lachnospiraceae</taxon>
        <taxon>Diplocloster</taxon>
    </lineage>
</organism>
<evidence type="ECO:0000313" key="1">
    <source>
        <dbReference type="EMBL" id="MBU9736164.1"/>
    </source>
</evidence>
<dbReference type="InterPro" id="IPR024078">
    <property type="entry name" value="LmbE-like_dom_sf"/>
</dbReference>
<dbReference type="InterPro" id="IPR003737">
    <property type="entry name" value="GlcNAc_PI_deacetylase-related"/>
</dbReference>
<dbReference type="EMBL" id="JAHQCW010000007">
    <property type="protein sequence ID" value="MBU9736164.1"/>
    <property type="molecule type" value="Genomic_DNA"/>
</dbReference>
<dbReference type="Gene3D" id="3.40.50.10320">
    <property type="entry name" value="LmbE-like"/>
    <property type="match status" value="1"/>
</dbReference>
<accession>A0A949JY05</accession>
<proteinExistence type="predicted"/>
<name>A0A949JY05_9FIRM</name>
<dbReference type="PANTHER" id="PTHR12993:SF11">
    <property type="entry name" value="N-ACETYLGLUCOSAMINYL-PHOSPHATIDYLINOSITOL DE-N-ACETYLASE"/>
    <property type="match status" value="1"/>
</dbReference>
<dbReference type="GO" id="GO:0016811">
    <property type="term" value="F:hydrolase activity, acting on carbon-nitrogen (but not peptide) bonds, in linear amides"/>
    <property type="evidence" value="ECO:0007669"/>
    <property type="project" value="TreeGrafter"/>
</dbReference>
<dbReference type="RefSeq" id="WP_238721088.1">
    <property type="nucleotide sequence ID" value="NZ_JAHQCW010000007.1"/>
</dbReference>
<dbReference type="SUPFAM" id="SSF102588">
    <property type="entry name" value="LmbE-like"/>
    <property type="match status" value="1"/>
</dbReference>
<keyword evidence="2" id="KW-1185">Reference proteome</keyword>
<dbReference type="Proteomes" id="UP000712157">
    <property type="component" value="Unassembled WGS sequence"/>
</dbReference>
<dbReference type="Pfam" id="PF02585">
    <property type="entry name" value="PIG-L"/>
    <property type="match status" value="1"/>
</dbReference>